<evidence type="ECO:0000313" key="2">
    <source>
        <dbReference type="EMBL" id="NSG30905.1"/>
    </source>
</evidence>
<feature type="transmembrane region" description="Helical" evidence="1">
    <location>
        <begin position="174"/>
        <end position="197"/>
    </location>
</feature>
<feature type="transmembrane region" description="Helical" evidence="1">
    <location>
        <begin position="6"/>
        <end position="24"/>
    </location>
</feature>
<feature type="transmembrane region" description="Helical" evidence="1">
    <location>
        <begin position="150"/>
        <end position="167"/>
    </location>
</feature>
<comment type="caution">
    <text evidence="2">The sequence shown here is derived from an EMBL/GenBank/DDBJ whole genome shotgun (WGS) entry which is preliminary data.</text>
</comment>
<accession>A0ABX2H1D3</accession>
<dbReference type="InterPro" id="IPR049458">
    <property type="entry name" value="EpsG-like"/>
</dbReference>
<feature type="transmembrane region" description="Helical" evidence="1">
    <location>
        <begin position="253"/>
        <end position="270"/>
    </location>
</feature>
<feature type="transmembrane region" description="Helical" evidence="1">
    <location>
        <begin position="36"/>
        <end position="55"/>
    </location>
</feature>
<feature type="transmembrane region" description="Helical" evidence="1">
    <location>
        <begin position="290"/>
        <end position="310"/>
    </location>
</feature>
<feature type="transmembrane region" description="Helical" evidence="1">
    <location>
        <begin position="104"/>
        <end position="121"/>
    </location>
</feature>
<proteinExistence type="predicted"/>
<dbReference type="RefSeq" id="WP_173866753.1">
    <property type="nucleotide sequence ID" value="NZ_JAAWUU010000048.1"/>
</dbReference>
<evidence type="ECO:0000313" key="3">
    <source>
        <dbReference type="Proteomes" id="UP000821846"/>
    </source>
</evidence>
<keyword evidence="1" id="KW-0472">Membrane</keyword>
<reference evidence="2 3" key="1">
    <citation type="journal article" date="2020" name="Cell Host Microbe">
        <title>Functional and Genomic Variation between Human-Derived Isolates of Lachnospiraceae Reveals Inter- and Intra-Species Diversity.</title>
        <authorList>
            <person name="Sorbara M.T."/>
            <person name="Littmann E.R."/>
            <person name="Fontana E."/>
            <person name="Moody T.U."/>
            <person name="Kohout C.E."/>
            <person name="Gjonbalaj M."/>
            <person name="Eaton V."/>
            <person name="Seok R."/>
            <person name="Leiner I.M."/>
            <person name="Pamer E.G."/>
        </authorList>
    </citation>
    <scope>NUCLEOTIDE SEQUENCE [LARGE SCALE GENOMIC DNA]</scope>
    <source>
        <strain evidence="2 3">MSK.14.16</strain>
    </source>
</reference>
<keyword evidence="1" id="KW-1133">Transmembrane helix</keyword>
<sequence>MATYLIWTGVIFICLLIAERTMKYEYVSAIGTRKYLPSKFWTFIIFCILAGLYIFRWCNGTDFFNYYMGFYSSEDQNLDYIKINRDILFSLITYITRNFISDNFLVYNAILAVCTYAPVILIMRKYSVDFKMTILLYIFSTAYFQPYNTVRQAIAVAVLFGASSYLMRHQNFKFLICAVIAFLFHPTAAIVATIMIFCRSDFMSGKVKILLFLFAGSGIALKTIWSSVIDMLVTVGQTKMAADYADALTESTGINGFHVLVIAIPFMLVLIYKNNLLHNENSSENELNSFYMNCLLFYFGFVVIGMYNPVFTRMGQFFELFLLVLYPELIRKVFEAHKHLMVFLAVLAYFIYFLVVLPRGGNFVPYQFNYYSLKGIRMWL</sequence>
<feature type="transmembrane region" description="Helical" evidence="1">
    <location>
        <begin position="209"/>
        <end position="233"/>
    </location>
</feature>
<protein>
    <submittedName>
        <fullName evidence="2">EpsG family protein</fullName>
    </submittedName>
</protein>
<evidence type="ECO:0000256" key="1">
    <source>
        <dbReference type="SAM" id="Phobius"/>
    </source>
</evidence>
<name>A0ABX2H1D3_9FIRM</name>
<feature type="transmembrane region" description="Helical" evidence="1">
    <location>
        <begin position="340"/>
        <end position="357"/>
    </location>
</feature>
<dbReference type="EMBL" id="JAAWUZ010000049">
    <property type="protein sequence ID" value="NSG30905.1"/>
    <property type="molecule type" value="Genomic_DNA"/>
</dbReference>
<organism evidence="2 3">
    <name type="scientific">Faecalicatena fissicatena</name>
    <dbReference type="NCBI Taxonomy" id="290055"/>
    <lineage>
        <taxon>Bacteria</taxon>
        <taxon>Bacillati</taxon>
        <taxon>Bacillota</taxon>
        <taxon>Clostridia</taxon>
        <taxon>Lachnospirales</taxon>
        <taxon>Lachnospiraceae</taxon>
        <taxon>Faecalicatena</taxon>
    </lineage>
</organism>
<keyword evidence="1" id="KW-0812">Transmembrane</keyword>
<keyword evidence="3" id="KW-1185">Reference proteome</keyword>
<gene>
    <name evidence="2" type="ORF">HFM93_11630</name>
</gene>
<dbReference type="Pfam" id="PF14897">
    <property type="entry name" value="EpsG"/>
    <property type="match status" value="1"/>
</dbReference>
<dbReference type="Proteomes" id="UP000821846">
    <property type="component" value="Unassembled WGS sequence"/>
</dbReference>